<dbReference type="GO" id="GO:0003677">
    <property type="term" value="F:DNA binding"/>
    <property type="evidence" value="ECO:0007669"/>
    <property type="project" value="UniProtKB-KW"/>
</dbReference>
<reference evidence="5 6" key="1">
    <citation type="submission" date="2019-09" db="EMBL/GenBank/DDBJ databases">
        <title>Genome sequence and assembly of Flavobacterium sp.</title>
        <authorList>
            <person name="Chhetri G."/>
        </authorList>
    </citation>
    <scope>NUCLEOTIDE SEQUENCE [LARGE SCALE GENOMIC DNA]</scope>
    <source>
        <strain evidence="5 6">SNL9</strain>
    </source>
</reference>
<dbReference type="InterPro" id="IPR000792">
    <property type="entry name" value="Tscrpt_reg_LuxR_C"/>
</dbReference>
<dbReference type="SUPFAM" id="SSF46894">
    <property type="entry name" value="C-terminal effector domain of the bipartite response regulators"/>
    <property type="match status" value="1"/>
</dbReference>
<keyword evidence="1" id="KW-0805">Transcription regulation</keyword>
<evidence type="ECO:0000313" key="5">
    <source>
        <dbReference type="EMBL" id="KAA5532779.1"/>
    </source>
</evidence>
<dbReference type="InterPro" id="IPR016032">
    <property type="entry name" value="Sig_transdc_resp-reg_C-effctor"/>
</dbReference>
<name>A0A5M6CI62_9FLAO</name>
<keyword evidence="3" id="KW-0804">Transcription</keyword>
<feature type="domain" description="HTH luxR-type" evidence="4">
    <location>
        <begin position="120"/>
        <end position="185"/>
    </location>
</feature>
<dbReference type="Proteomes" id="UP000325141">
    <property type="component" value="Unassembled WGS sequence"/>
</dbReference>
<gene>
    <name evidence="5" type="ORF">F0460_13115</name>
</gene>
<sequence>MNEVTQNLIAGIIPTDKNIELFAERKHRKVFFIQNGQTKPFSQLNDIAKDNLLEMFLNDDIAMRDLGKLPLSAALEEFVMHCFGAADNQTDIYADGTIGNVEAVACSPCCMCAKWKSKKVNVNGSYLTARELQVVQFLATDYPDKQIAIFMKISQSTLDTHKTNLMRKMNVQSKAGVITQAIKLNIVTI</sequence>
<evidence type="ECO:0000313" key="6">
    <source>
        <dbReference type="Proteomes" id="UP000325141"/>
    </source>
</evidence>
<dbReference type="EMBL" id="VWSG01000011">
    <property type="protein sequence ID" value="KAA5532779.1"/>
    <property type="molecule type" value="Genomic_DNA"/>
</dbReference>
<dbReference type="GO" id="GO:0006355">
    <property type="term" value="P:regulation of DNA-templated transcription"/>
    <property type="evidence" value="ECO:0007669"/>
    <property type="project" value="InterPro"/>
</dbReference>
<evidence type="ECO:0000256" key="1">
    <source>
        <dbReference type="ARBA" id="ARBA00023015"/>
    </source>
</evidence>
<evidence type="ECO:0000256" key="2">
    <source>
        <dbReference type="ARBA" id="ARBA00023125"/>
    </source>
</evidence>
<protein>
    <submittedName>
        <fullName evidence="5">Response regulator transcription factor</fullName>
    </submittedName>
</protein>
<evidence type="ECO:0000256" key="3">
    <source>
        <dbReference type="ARBA" id="ARBA00023163"/>
    </source>
</evidence>
<dbReference type="PANTHER" id="PTHR44688:SF16">
    <property type="entry name" value="DNA-BINDING TRANSCRIPTIONAL ACTIVATOR DEVR_DOSR"/>
    <property type="match status" value="1"/>
</dbReference>
<comment type="caution">
    <text evidence="5">The sequence shown here is derived from an EMBL/GenBank/DDBJ whole genome shotgun (WGS) entry which is preliminary data.</text>
</comment>
<dbReference type="PROSITE" id="PS50043">
    <property type="entry name" value="HTH_LUXR_2"/>
    <property type="match status" value="1"/>
</dbReference>
<dbReference type="PRINTS" id="PR00038">
    <property type="entry name" value="HTHLUXR"/>
</dbReference>
<accession>A0A5M6CI62</accession>
<dbReference type="RefSeq" id="WP_150013968.1">
    <property type="nucleotide sequence ID" value="NZ_VWSG01000011.1"/>
</dbReference>
<evidence type="ECO:0000259" key="4">
    <source>
        <dbReference type="PROSITE" id="PS50043"/>
    </source>
</evidence>
<dbReference type="Pfam" id="PF00196">
    <property type="entry name" value="GerE"/>
    <property type="match status" value="1"/>
</dbReference>
<organism evidence="5 6">
    <name type="scientific">Paenimyroides baculatum</name>
    <dbReference type="NCBI Taxonomy" id="2608000"/>
    <lineage>
        <taxon>Bacteria</taxon>
        <taxon>Pseudomonadati</taxon>
        <taxon>Bacteroidota</taxon>
        <taxon>Flavobacteriia</taxon>
        <taxon>Flavobacteriales</taxon>
        <taxon>Flavobacteriaceae</taxon>
        <taxon>Paenimyroides</taxon>
    </lineage>
</organism>
<dbReference type="PANTHER" id="PTHR44688">
    <property type="entry name" value="DNA-BINDING TRANSCRIPTIONAL ACTIVATOR DEVR_DOSR"/>
    <property type="match status" value="1"/>
</dbReference>
<dbReference type="CDD" id="cd06170">
    <property type="entry name" value="LuxR_C_like"/>
    <property type="match status" value="1"/>
</dbReference>
<dbReference type="AlphaFoldDB" id="A0A5M6CI62"/>
<dbReference type="InterPro" id="IPR036388">
    <property type="entry name" value="WH-like_DNA-bd_sf"/>
</dbReference>
<keyword evidence="2" id="KW-0238">DNA-binding</keyword>
<dbReference type="Gene3D" id="1.10.10.10">
    <property type="entry name" value="Winged helix-like DNA-binding domain superfamily/Winged helix DNA-binding domain"/>
    <property type="match status" value="1"/>
</dbReference>
<proteinExistence type="predicted"/>
<keyword evidence="6" id="KW-1185">Reference proteome</keyword>
<dbReference type="SMART" id="SM00421">
    <property type="entry name" value="HTH_LUXR"/>
    <property type="match status" value="1"/>
</dbReference>